<dbReference type="GO" id="GO:0070830">
    <property type="term" value="P:bicellular tight junction assembly"/>
    <property type="evidence" value="ECO:0007669"/>
    <property type="project" value="InterPro"/>
</dbReference>
<dbReference type="PROSITE" id="PS51980">
    <property type="entry name" value="OCEL"/>
    <property type="match status" value="1"/>
</dbReference>
<feature type="transmembrane region" description="Helical" evidence="18">
    <location>
        <begin position="179"/>
        <end position="201"/>
    </location>
</feature>
<evidence type="ECO:0000259" key="19">
    <source>
        <dbReference type="PROSITE" id="PS51225"/>
    </source>
</evidence>
<evidence type="ECO:0000256" key="18">
    <source>
        <dbReference type="SAM" id="Phobius"/>
    </source>
</evidence>
<keyword evidence="3 13" id="KW-0796">Tight junction</keyword>
<evidence type="ECO:0000256" key="4">
    <source>
        <dbReference type="ARBA" id="ARBA00022475"/>
    </source>
</evidence>
<accession>S7P4U7</accession>
<protein>
    <recommendedName>
        <fullName evidence="2 13">Occludin</fullName>
    </recommendedName>
</protein>
<dbReference type="InterPro" id="IPR008253">
    <property type="entry name" value="Marvel"/>
</dbReference>
<dbReference type="InterPro" id="IPR031176">
    <property type="entry name" value="ELL/occludin"/>
</dbReference>
<dbReference type="PANTHER" id="PTHR23288">
    <property type="entry name" value="OCCLUDIN AND RNA POLYMERASE II ELONGATION FACTOR ELL"/>
    <property type="match status" value="1"/>
</dbReference>
<keyword evidence="4" id="KW-1003">Cell membrane</keyword>
<evidence type="ECO:0000259" key="20">
    <source>
        <dbReference type="PROSITE" id="PS51980"/>
    </source>
</evidence>
<evidence type="ECO:0000256" key="9">
    <source>
        <dbReference type="ARBA" id="ARBA00023054"/>
    </source>
</evidence>
<feature type="coiled-coil region" evidence="16">
    <location>
        <begin position="442"/>
        <end position="493"/>
    </location>
</feature>
<evidence type="ECO:0000256" key="6">
    <source>
        <dbReference type="ARBA" id="ARBA00022692"/>
    </source>
</evidence>
<dbReference type="PIRSF" id="PIRSF005993">
    <property type="entry name" value="Occludin"/>
    <property type="match status" value="1"/>
</dbReference>
<keyword evidence="9 16" id="KW-0175">Coiled coil</keyword>
<feature type="disulfide bond" evidence="14">
    <location>
        <begin position="222"/>
        <end position="243"/>
    </location>
</feature>
<comment type="subcellular location">
    <subcellularLocation>
        <location evidence="13">Cell membrane</location>
        <topology evidence="13">Multi-pass membrane protein</topology>
    </subcellularLocation>
    <subcellularLocation>
        <location evidence="13">Cell junction</location>
        <location evidence="13">Tight junction</location>
    </subcellularLocation>
</comment>
<evidence type="ECO:0000256" key="10">
    <source>
        <dbReference type="ARBA" id="ARBA00023136"/>
    </source>
</evidence>
<feature type="compositionally biased region" description="Basic and acidic residues" evidence="17">
    <location>
        <begin position="397"/>
        <end position="406"/>
    </location>
</feature>
<dbReference type="PRINTS" id="PR01258">
    <property type="entry name" value="OCCLUDIN"/>
</dbReference>
<evidence type="ECO:0000256" key="12">
    <source>
        <dbReference type="ARBA" id="ARBA00046366"/>
    </source>
</evidence>
<evidence type="ECO:0000256" key="2">
    <source>
        <dbReference type="ARBA" id="ARBA00016772"/>
    </source>
</evidence>
<keyword evidence="11 14" id="KW-1015">Disulfide bond</keyword>
<comment type="function">
    <text evidence="13">May play a role in the formation and regulation of the tight junction (TJ) paracellular permeability barrier.</text>
</comment>
<keyword evidence="10 13" id="KW-0472">Membrane</keyword>
<evidence type="ECO:0000256" key="5">
    <source>
        <dbReference type="ARBA" id="ARBA00022553"/>
    </source>
</evidence>
<dbReference type="PROSITE" id="PS51225">
    <property type="entry name" value="MARVEL"/>
    <property type="match status" value="1"/>
</dbReference>
<dbReference type="eggNOG" id="ENOG502QS9F">
    <property type="taxonomic scope" value="Eukaryota"/>
</dbReference>
<keyword evidence="6 13" id="KW-0812">Transmembrane</keyword>
<dbReference type="GO" id="GO:0005923">
    <property type="term" value="C:bicellular tight junction"/>
    <property type="evidence" value="ECO:0007669"/>
    <property type="project" value="UniProtKB-SubCell"/>
</dbReference>
<gene>
    <name evidence="21" type="ORF">D623_10035900</name>
</gene>
<name>S7P4U7_MYOBR</name>
<proteinExistence type="inferred from homology"/>
<evidence type="ECO:0000256" key="8">
    <source>
        <dbReference type="ARBA" id="ARBA00022989"/>
    </source>
</evidence>
<evidence type="ECO:0000256" key="11">
    <source>
        <dbReference type="ARBA" id="ARBA00023157"/>
    </source>
</evidence>
<evidence type="ECO:0000256" key="17">
    <source>
        <dbReference type="SAM" id="MobiDB-lite"/>
    </source>
</evidence>
<evidence type="ECO:0000256" key="13">
    <source>
        <dbReference type="PIRNR" id="PIRNR005993"/>
    </source>
</evidence>
<evidence type="ECO:0000256" key="7">
    <source>
        <dbReference type="ARBA" id="ARBA00022949"/>
    </source>
</evidence>
<comment type="subunit">
    <text evidence="12">Interacts with TJP1/ZO1. Interacts with VAPA. Interacts with CLDN1, CLDN6, CLDN9, CLDN11, CLDN12 and CLDN17. Interacts with PLSCR1. Interacts with LSR, ILDR1 and ILDR2. Interacts with TJP2/ZO2.</text>
</comment>
<keyword evidence="8 18" id="KW-1133">Transmembrane helix</keyword>
<dbReference type="Gene3D" id="6.10.140.340">
    <property type="match status" value="1"/>
</dbReference>
<feature type="transmembrane region" description="Helical" evidence="18">
    <location>
        <begin position="250"/>
        <end position="271"/>
    </location>
</feature>
<dbReference type="AlphaFoldDB" id="S7P4U7"/>
<evidence type="ECO:0000256" key="3">
    <source>
        <dbReference type="ARBA" id="ARBA00022427"/>
    </source>
</evidence>
<dbReference type="Proteomes" id="UP000052978">
    <property type="component" value="Unassembled WGS sequence"/>
</dbReference>
<feature type="transmembrane region" description="Helical" evidence="18">
    <location>
        <begin position="146"/>
        <end position="167"/>
    </location>
</feature>
<dbReference type="GO" id="GO:0016324">
    <property type="term" value="C:apical plasma membrane"/>
    <property type="evidence" value="ECO:0007669"/>
    <property type="project" value="TreeGrafter"/>
</dbReference>
<dbReference type="Pfam" id="PF01284">
    <property type="entry name" value="MARVEL"/>
    <property type="match status" value="1"/>
</dbReference>
<organism evidence="21 22">
    <name type="scientific">Myotis brandtii</name>
    <name type="common">Brandt's bat</name>
    <dbReference type="NCBI Taxonomy" id="109478"/>
    <lineage>
        <taxon>Eukaryota</taxon>
        <taxon>Metazoa</taxon>
        <taxon>Chordata</taxon>
        <taxon>Craniata</taxon>
        <taxon>Vertebrata</taxon>
        <taxon>Euteleostomi</taxon>
        <taxon>Mammalia</taxon>
        <taxon>Eutheria</taxon>
        <taxon>Laurasiatheria</taxon>
        <taxon>Chiroptera</taxon>
        <taxon>Yangochiroptera</taxon>
        <taxon>Vespertilionidae</taxon>
        <taxon>Myotis</taxon>
    </lineage>
</organism>
<evidence type="ECO:0000256" key="1">
    <source>
        <dbReference type="ARBA" id="ARBA00009171"/>
    </source>
</evidence>
<comment type="similarity">
    <text evidence="1 13 15">Belongs to the ELL/occludin family.</text>
</comment>
<evidence type="ECO:0000256" key="14">
    <source>
        <dbReference type="PIRSR" id="PIRSR005993-1"/>
    </source>
</evidence>
<keyword evidence="5" id="KW-0597">Phosphoprotein</keyword>
<feature type="compositionally biased region" description="Polar residues" evidence="17">
    <location>
        <begin position="373"/>
        <end position="382"/>
    </location>
</feature>
<dbReference type="EMBL" id="KE161240">
    <property type="protein sequence ID" value="EPQ02582.1"/>
    <property type="molecule type" value="Genomic_DNA"/>
</dbReference>
<evidence type="ECO:0000313" key="22">
    <source>
        <dbReference type="Proteomes" id="UP000052978"/>
    </source>
</evidence>
<reference evidence="21 22" key="1">
    <citation type="journal article" date="2013" name="Nat. Commun.">
        <title>Genome analysis reveals insights into physiology and longevity of the Brandt's bat Myotis brandtii.</title>
        <authorList>
            <person name="Seim I."/>
            <person name="Fang X."/>
            <person name="Xiong Z."/>
            <person name="Lobanov A.V."/>
            <person name="Huang Z."/>
            <person name="Ma S."/>
            <person name="Feng Y."/>
            <person name="Turanov A.A."/>
            <person name="Zhu Y."/>
            <person name="Lenz T.L."/>
            <person name="Gerashchenko M.V."/>
            <person name="Fan D."/>
            <person name="Hee Yim S."/>
            <person name="Yao X."/>
            <person name="Jordan D."/>
            <person name="Xiong Y."/>
            <person name="Ma Y."/>
            <person name="Lyapunov A.N."/>
            <person name="Chen G."/>
            <person name="Kulakova O.I."/>
            <person name="Sun Y."/>
            <person name="Lee S.G."/>
            <person name="Bronson R.T."/>
            <person name="Moskalev A.A."/>
            <person name="Sunyaev S.R."/>
            <person name="Zhang G."/>
            <person name="Krogh A."/>
            <person name="Wang J."/>
            <person name="Gladyshev V.N."/>
        </authorList>
    </citation>
    <scope>NUCLEOTIDE SEQUENCE [LARGE SCALE GENOMIC DNA]</scope>
</reference>
<keyword evidence="7 13" id="KW-0965">Cell junction</keyword>
<feature type="compositionally biased region" description="Basic residues" evidence="17">
    <location>
        <begin position="387"/>
        <end position="396"/>
    </location>
</feature>
<dbReference type="InterPro" id="IPR010844">
    <property type="entry name" value="Occludin_ELL"/>
</dbReference>
<sequence>MGYRAFMLDILKDQLISFHSHTLSKPSHYAPSNDMYGGEMHGRPMLSHTAYSFYPEDEILHFYKWTSPPGVIRILSMLIIVLCIAIFACVASTLGWDRGYGSNILGGGIGYPYPGSGFGSFGNGYGYGYGYGYGTGYTDPRAAKGFLLSMAAFCFIAALVIFVTSVIRSEISRTRRYYLTVIIVSAILGFMVFIATIVYIMGVNPTAQASGSMYGSQIIAICNQFYSPTTSGMYVDQYLYHYCVVDPQEAIAIVLGFMVIVAFALIIFFAVKTRRKMDQYDKSNILWDKEPVYDEQPPNVEEWVKNVSAGTQDMPPPPSDYVDRVYSPVAYSSNGKVNDKRLYPESSYKSTPVPEVVQELPVTSPVDDFRQPHYSSDGNFETPSKRAPTKRRAGKSKRPEQDHYETDYTTGGESCDELEEDWIREYPPITSDQQRQVYKRSFDTGLQEYKRLQAELDEINRELSRLDKELDDYREESEEYMAAADEYNRLKQVKGSANYKNKRNYCKQLKSKLSHIKRMVGDYDRGKTESKFQIV</sequence>
<keyword evidence="22" id="KW-1185">Reference proteome</keyword>
<dbReference type="PANTHER" id="PTHR23288:SF4">
    <property type="entry name" value="OCCLUDIN"/>
    <property type="match status" value="1"/>
</dbReference>
<evidence type="ECO:0000256" key="15">
    <source>
        <dbReference type="PROSITE-ProRule" id="PRU01324"/>
    </source>
</evidence>
<dbReference type="Pfam" id="PF07303">
    <property type="entry name" value="Occludin_ELL"/>
    <property type="match status" value="1"/>
</dbReference>
<dbReference type="InterPro" id="IPR002958">
    <property type="entry name" value="Occludin"/>
</dbReference>
<feature type="domain" description="OCEL" evidence="20">
    <location>
        <begin position="420"/>
        <end position="528"/>
    </location>
</feature>
<dbReference type="SUPFAM" id="SSF144292">
    <property type="entry name" value="occludin/ELL-like"/>
    <property type="match status" value="1"/>
</dbReference>
<evidence type="ECO:0000256" key="16">
    <source>
        <dbReference type="SAM" id="Coils"/>
    </source>
</evidence>
<feature type="domain" description="MARVEL" evidence="19">
    <location>
        <begin position="67"/>
        <end position="275"/>
    </location>
</feature>
<evidence type="ECO:0000313" key="21">
    <source>
        <dbReference type="EMBL" id="EPQ02582.1"/>
    </source>
</evidence>
<feature type="region of interest" description="Disordered" evidence="17">
    <location>
        <begin position="337"/>
        <end position="415"/>
    </location>
</feature>
<feature type="transmembrane region" description="Helical" evidence="18">
    <location>
        <begin position="74"/>
        <end position="96"/>
    </location>
</feature>
<dbReference type="GO" id="GO:0031410">
    <property type="term" value="C:cytoplasmic vesicle"/>
    <property type="evidence" value="ECO:0007669"/>
    <property type="project" value="TreeGrafter"/>
</dbReference>